<dbReference type="AlphaFoldDB" id="U9TM88"/>
<dbReference type="HOGENOM" id="CLU_2923827_0_0_1"/>
<gene>
    <name evidence="1" type="ORF">GLOINDRAFT_349483</name>
</gene>
<reference evidence="1" key="1">
    <citation type="submission" date="2013-07" db="EMBL/GenBank/DDBJ databases">
        <title>The genome of an arbuscular mycorrhizal fungus provides insights into the evolution of the oldest plant symbiosis.</title>
        <authorList>
            <consortium name="DOE Joint Genome Institute"/>
            <person name="Tisserant E."/>
            <person name="Malbreil M."/>
            <person name="Kuo A."/>
            <person name="Kohler A."/>
            <person name="Symeonidi A."/>
            <person name="Balestrini R."/>
            <person name="Charron P."/>
            <person name="Duensing N."/>
            <person name="Frei-dit-Frey N."/>
            <person name="Gianinazzi-Pearson V."/>
            <person name="Gilbert B."/>
            <person name="Handa Y."/>
            <person name="Hijri M."/>
            <person name="Kaul R."/>
            <person name="Kawaguchi M."/>
            <person name="Krajinski F."/>
            <person name="Lammers P."/>
            <person name="Lapierre D."/>
            <person name="Masclaux F.G."/>
            <person name="Murat C."/>
            <person name="Morin E."/>
            <person name="Ndikumana S."/>
            <person name="Pagni M."/>
            <person name="Petitpierre D."/>
            <person name="Requena N."/>
            <person name="Rosikiewicz P."/>
            <person name="Riley R."/>
            <person name="Saito K."/>
            <person name="San Clemente H."/>
            <person name="Shapiro H."/>
            <person name="van Tuinen D."/>
            <person name="Becard G."/>
            <person name="Bonfante P."/>
            <person name="Paszkowski U."/>
            <person name="Shachar-Hill Y."/>
            <person name="Young J.P."/>
            <person name="Sanders I.R."/>
            <person name="Henrissat B."/>
            <person name="Rensing S.A."/>
            <person name="Grigoriev I.V."/>
            <person name="Corradi N."/>
            <person name="Roux C."/>
            <person name="Martin F."/>
        </authorList>
    </citation>
    <scope>NUCLEOTIDE SEQUENCE</scope>
    <source>
        <strain evidence="1">DAOM 197198</strain>
    </source>
</reference>
<accession>U9TM88</accession>
<organism evidence="1">
    <name type="scientific">Rhizophagus irregularis (strain DAOM 181602 / DAOM 197198 / MUCL 43194)</name>
    <name type="common">Arbuscular mycorrhizal fungus</name>
    <name type="synonym">Glomus intraradices</name>
    <dbReference type="NCBI Taxonomy" id="747089"/>
    <lineage>
        <taxon>Eukaryota</taxon>
        <taxon>Fungi</taxon>
        <taxon>Fungi incertae sedis</taxon>
        <taxon>Mucoromycota</taxon>
        <taxon>Glomeromycotina</taxon>
        <taxon>Glomeromycetes</taxon>
        <taxon>Glomerales</taxon>
        <taxon>Glomeraceae</taxon>
        <taxon>Rhizophagus</taxon>
    </lineage>
</organism>
<proteinExistence type="predicted"/>
<protein>
    <submittedName>
        <fullName evidence="1">Uncharacterized protein</fullName>
    </submittedName>
</protein>
<name>U9TM88_RHIID</name>
<sequence>MVSVSSNRRINNTRRRRLIRRSRGLVNLINNDVTLRSMQQMPPQNTDNENAKILFGGCSFP</sequence>
<evidence type="ECO:0000313" key="1">
    <source>
        <dbReference type="EMBL" id="ESA07418.1"/>
    </source>
</evidence>
<dbReference type="EMBL" id="KI290364">
    <property type="protein sequence ID" value="ESA07418.1"/>
    <property type="molecule type" value="Genomic_DNA"/>
</dbReference>